<proteinExistence type="predicted"/>
<dbReference type="PANTHER" id="PTHR34220">
    <property type="entry name" value="SENSOR HISTIDINE KINASE YPDA"/>
    <property type="match status" value="1"/>
</dbReference>
<dbReference type="PANTHER" id="PTHR34220:SF7">
    <property type="entry name" value="SENSOR HISTIDINE KINASE YPDA"/>
    <property type="match status" value="1"/>
</dbReference>
<evidence type="ECO:0000313" key="6">
    <source>
        <dbReference type="Proteomes" id="UP000515561"/>
    </source>
</evidence>
<organism evidence="5 6">
    <name type="scientific">Anaerocolumna cellulosilytica</name>
    <dbReference type="NCBI Taxonomy" id="433286"/>
    <lineage>
        <taxon>Bacteria</taxon>
        <taxon>Bacillati</taxon>
        <taxon>Bacillota</taxon>
        <taxon>Clostridia</taxon>
        <taxon>Lachnospirales</taxon>
        <taxon>Lachnospiraceae</taxon>
        <taxon>Anaerocolumna</taxon>
    </lineage>
</organism>
<dbReference type="SUPFAM" id="SSF55874">
    <property type="entry name" value="ATPase domain of HSP90 chaperone/DNA topoisomerase II/histidine kinase"/>
    <property type="match status" value="1"/>
</dbReference>
<name>A0A6S6QXC3_9FIRM</name>
<dbReference type="SMART" id="SM00387">
    <property type="entry name" value="HATPase_c"/>
    <property type="match status" value="1"/>
</dbReference>
<dbReference type="InterPro" id="IPR036890">
    <property type="entry name" value="HATPase_C_sf"/>
</dbReference>
<sequence length="598" mass="70376">MGTIKGLIARFKTFILNMKIREKIITIYIIGGFIPLLVLITYLINGTQNIIIEQTKASEKSELSVMSDRIIETMRIITDVSLRMYFDNELEHIAFNEYSSYDEMVSDYIAYDTISNYMNYYYKEINNIRMYLDNKTIPSNNRFYGINDSILSQDWYQETMNAGGSSVWNYVYDDINRRSYWCLTRLISTKAKKNVGVLMIQVRTQLLEDLFNKRQYETIFVMNDEQIVISNRKDTDKEQLLNLIKEYKRDGSNRVTYRGEDCVMSVMPLKYRKTKSRGLIVSFQPYRTLLKAANDRNLEGFVFIICSFVMSLTLIYFFSNQFSLRVKLFHKQMHKAANGNFNFPTKMEGKDEIGLLYDDLYTMIDSIQKLYAAIYEEKIQTEKINSRQKDVEFKMLASQINPHFLYNTLETIRMKARCNKEYEIEELVKMLAKIMRRNIEVGDKLVTLKSELELVEYYLKIQKYRFTDKIKFNIELFCDISKYKIMPLIIQPIVENAFVHGLEEKEATGEIYIYIEEQENLMIHVIDNGLGIPEYKLEQLREDMNNMDELHKSNIGLSNVHQRIKLLYGEHYGLTITSKEQVGTSVSILLPKGITDIQ</sequence>
<dbReference type="Pfam" id="PF06580">
    <property type="entry name" value="His_kinase"/>
    <property type="match status" value="1"/>
</dbReference>
<dbReference type="InterPro" id="IPR010559">
    <property type="entry name" value="Sig_transdc_His_kin_internal"/>
</dbReference>
<comment type="subcellular location">
    <subcellularLocation>
        <location evidence="1">Membrane</location>
    </subcellularLocation>
</comment>
<protein>
    <submittedName>
        <fullName evidence="5">Uncharacterized protein</fullName>
    </submittedName>
</protein>
<dbReference type="GO" id="GO:0016020">
    <property type="term" value="C:membrane"/>
    <property type="evidence" value="ECO:0007669"/>
    <property type="project" value="UniProtKB-SubCell"/>
</dbReference>
<dbReference type="Proteomes" id="UP000515561">
    <property type="component" value="Chromosome"/>
</dbReference>
<accession>A0A6S6QXC3</accession>
<evidence type="ECO:0000256" key="2">
    <source>
        <dbReference type="ARBA" id="ARBA00022553"/>
    </source>
</evidence>
<dbReference type="InterPro" id="IPR003594">
    <property type="entry name" value="HATPase_dom"/>
</dbReference>
<evidence type="ECO:0000256" key="3">
    <source>
        <dbReference type="ARBA" id="ARBA00022679"/>
    </source>
</evidence>
<dbReference type="AlphaFoldDB" id="A0A6S6QXC3"/>
<dbReference type="EMBL" id="AP023367">
    <property type="protein sequence ID" value="BCJ95873.1"/>
    <property type="molecule type" value="Genomic_DNA"/>
</dbReference>
<reference evidence="5 6" key="1">
    <citation type="journal article" date="2016" name="Int. J. Syst. Evol. Microbiol.">
        <title>Descriptions of Anaerotaenia torta gen. nov., sp. nov. and Anaerocolumna cellulosilytica gen. nov., sp. nov. isolated from a methanogenic reactor of cattle waste.</title>
        <authorList>
            <person name="Uek A."/>
            <person name="Ohtaki Y."/>
            <person name="Kaku N."/>
            <person name="Ueki K."/>
        </authorList>
    </citation>
    <scope>NUCLEOTIDE SEQUENCE [LARGE SCALE GENOMIC DNA]</scope>
    <source>
        <strain evidence="5 6">SN021</strain>
    </source>
</reference>
<dbReference type="Gene3D" id="3.30.565.10">
    <property type="entry name" value="Histidine kinase-like ATPase, C-terminal domain"/>
    <property type="match status" value="1"/>
</dbReference>
<dbReference type="KEGG" id="acel:acsn021_34420"/>
<gene>
    <name evidence="5" type="ORF">acsn021_34420</name>
</gene>
<dbReference type="GO" id="GO:0000155">
    <property type="term" value="F:phosphorelay sensor kinase activity"/>
    <property type="evidence" value="ECO:0007669"/>
    <property type="project" value="InterPro"/>
</dbReference>
<evidence type="ECO:0000256" key="1">
    <source>
        <dbReference type="ARBA" id="ARBA00004370"/>
    </source>
</evidence>
<keyword evidence="2" id="KW-0597">Phosphoprotein</keyword>
<dbReference type="PROSITE" id="PS50885">
    <property type="entry name" value="HAMP"/>
    <property type="match status" value="1"/>
</dbReference>
<dbReference type="Gene3D" id="6.10.340.10">
    <property type="match status" value="1"/>
</dbReference>
<evidence type="ECO:0000313" key="5">
    <source>
        <dbReference type="EMBL" id="BCJ95873.1"/>
    </source>
</evidence>
<keyword evidence="3" id="KW-0808">Transferase</keyword>
<dbReference type="InterPro" id="IPR050640">
    <property type="entry name" value="Bact_2-comp_sensor_kinase"/>
</dbReference>
<dbReference type="Pfam" id="PF02518">
    <property type="entry name" value="HATPase_c"/>
    <property type="match status" value="1"/>
</dbReference>
<evidence type="ECO:0000256" key="4">
    <source>
        <dbReference type="ARBA" id="ARBA00022777"/>
    </source>
</evidence>
<dbReference type="InterPro" id="IPR003660">
    <property type="entry name" value="HAMP_dom"/>
</dbReference>
<keyword evidence="6" id="KW-1185">Reference proteome</keyword>
<dbReference type="SUPFAM" id="SSF158472">
    <property type="entry name" value="HAMP domain-like"/>
    <property type="match status" value="1"/>
</dbReference>
<dbReference type="RefSeq" id="WP_184092270.1">
    <property type="nucleotide sequence ID" value="NZ_AP023367.1"/>
</dbReference>
<keyword evidence="4" id="KW-0418">Kinase</keyword>